<dbReference type="PANTHER" id="PTHR35526">
    <property type="entry name" value="ANTI-SIGMA-F FACTOR RSBW-RELATED"/>
    <property type="match status" value="1"/>
</dbReference>
<dbReference type="InterPro" id="IPR050267">
    <property type="entry name" value="Anti-sigma-factor_SerPK"/>
</dbReference>
<comment type="caution">
    <text evidence="3">The sequence shown here is derived from an EMBL/GenBank/DDBJ whole genome shotgun (WGS) entry which is preliminary data.</text>
</comment>
<dbReference type="STRING" id="305900.GV64_14735"/>
<name>A0A081KCF2_9GAMM</name>
<dbReference type="Proteomes" id="UP000027997">
    <property type="component" value="Unassembled WGS sequence"/>
</dbReference>
<evidence type="ECO:0000313" key="3">
    <source>
        <dbReference type="EMBL" id="KEI71828.1"/>
    </source>
</evidence>
<organism evidence="3 4">
    <name type="scientific">Endozoicomonas elysicola</name>
    <dbReference type="NCBI Taxonomy" id="305900"/>
    <lineage>
        <taxon>Bacteria</taxon>
        <taxon>Pseudomonadati</taxon>
        <taxon>Pseudomonadota</taxon>
        <taxon>Gammaproteobacteria</taxon>
        <taxon>Oceanospirillales</taxon>
        <taxon>Endozoicomonadaceae</taxon>
        <taxon>Endozoicomonas</taxon>
    </lineage>
</organism>
<evidence type="ECO:0000256" key="1">
    <source>
        <dbReference type="ARBA" id="ARBA00022527"/>
    </source>
</evidence>
<evidence type="ECO:0000313" key="4">
    <source>
        <dbReference type="Proteomes" id="UP000027997"/>
    </source>
</evidence>
<protein>
    <recommendedName>
        <fullName evidence="2">Histidine kinase/HSP90-like ATPase domain-containing protein</fullName>
    </recommendedName>
</protein>
<sequence>MDEKGQTVRLEIDSELANTTLVAMAVRGLCAMTTLSPVEVNRVELCVVEIVNNAIEHAYGSEKGHKVEVSVNLLKSYLTLTISDWGKPMDEGKLGDKNFPVDADDPAAWLCSGRGLPIVQSLMDKVEYQSVDDKNSFIMSKQIRS</sequence>
<dbReference type="Gene3D" id="3.30.565.10">
    <property type="entry name" value="Histidine kinase-like ATPase, C-terminal domain"/>
    <property type="match status" value="1"/>
</dbReference>
<dbReference type="GO" id="GO:0004674">
    <property type="term" value="F:protein serine/threonine kinase activity"/>
    <property type="evidence" value="ECO:0007669"/>
    <property type="project" value="UniProtKB-KW"/>
</dbReference>
<dbReference type="CDD" id="cd16936">
    <property type="entry name" value="HATPase_RsbW-like"/>
    <property type="match status" value="1"/>
</dbReference>
<dbReference type="PANTHER" id="PTHR35526:SF3">
    <property type="entry name" value="ANTI-SIGMA-F FACTOR RSBW"/>
    <property type="match status" value="1"/>
</dbReference>
<dbReference type="InterPro" id="IPR036890">
    <property type="entry name" value="HATPase_C_sf"/>
</dbReference>
<dbReference type="InterPro" id="IPR003594">
    <property type="entry name" value="HATPase_dom"/>
</dbReference>
<dbReference type="Pfam" id="PF13581">
    <property type="entry name" value="HATPase_c_2"/>
    <property type="match status" value="1"/>
</dbReference>
<dbReference type="AlphaFoldDB" id="A0A081KCF2"/>
<reference evidence="3 4" key="1">
    <citation type="submission" date="2014-06" db="EMBL/GenBank/DDBJ databases">
        <title>Whole Genome Sequences of Three Symbiotic Endozoicomonas Bacteria.</title>
        <authorList>
            <person name="Neave M.J."/>
            <person name="Apprill A."/>
            <person name="Voolstra C.R."/>
        </authorList>
    </citation>
    <scope>NUCLEOTIDE SEQUENCE [LARGE SCALE GENOMIC DNA]</scope>
    <source>
        <strain evidence="3 4">DSM 22380</strain>
    </source>
</reference>
<keyword evidence="1" id="KW-0808">Transferase</keyword>
<keyword evidence="1" id="KW-0418">Kinase</keyword>
<evidence type="ECO:0000259" key="2">
    <source>
        <dbReference type="Pfam" id="PF13581"/>
    </source>
</evidence>
<dbReference type="eggNOG" id="COG2172">
    <property type="taxonomic scope" value="Bacteria"/>
</dbReference>
<accession>A0A081KCF2</accession>
<keyword evidence="1" id="KW-0723">Serine/threonine-protein kinase</keyword>
<dbReference type="EMBL" id="JOJP01000001">
    <property type="protein sequence ID" value="KEI71828.1"/>
    <property type="molecule type" value="Genomic_DNA"/>
</dbReference>
<keyword evidence="4" id="KW-1185">Reference proteome</keyword>
<gene>
    <name evidence="3" type="ORF">GV64_14735</name>
</gene>
<dbReference type="SUPFAM" id="SSF55874">
    <property type="entry name" value="ATPase domain of HSP90 chaperone/DNA topoisomerase II/histidine kinase"/>
    <property type="match status" value="1"/>
</dbReference>
<feature type="domain" description="Histidine kinase/HSP90-like ATPase" evidence="2">
    <location>
        <begin position="14"/>
        <end position="141"/>
    </location>
</feature>
<proteinExistence type="predicted"/>